<dbReference type="NCBIfam" id="TIGR00758">
    <property type="entry name" value="UDG_fam4"/>
    <property type="match status" value="1"/>
</dbReference>
<dbReference type="GO" id="GO:0046872">
    <property type="term" value="F:metal ion binding"/>
    <property type="evidence" value="ECO:0007669"/>
    <property type="project" value="UniProtKB-KW"/>
</dbReference>
<dbReference type="PANTHER" id="PTHR33693">
    <property type="entry name" value="TYPE-5 URACIL-DNA GLYCOSYLASE"/>
    <property type="match status" value="1"/>
</dbReference>
<accession>A0A8J8MV30</accession>
<dbReference type="Pfam" id="PF13566">
    <property type="entry name" value="DUF4130"/>
    <property type="match status" value="1"/>
</dbReference>
<name>A0A8J8MV30_9RHOB</name>
<comment type="similarity">
    <text evidence="1">Belongs to the uracil-DNA glycosylase (UDG) superfamily. Type 4 (UDGa) family.</text>
</comment>
<keyword evidence="4" id="KW-0479">Metal-binding</keyword>
<evidence type="ECO:0000259" key="10">
    <source>
        <dbReference type="SMART" id="SM00986"/>
    </source>
</evidence>
<evidence type="ECO:0000256" key="5">
    <source>
        <dbReference type="ARBA" id="ARBA00022763"/>
    </source>
</evidence>
<keyword evidence="9" id="KW-0234">DNA repair</keyword>
<dbReference type="NCBIfam" id="TIGR03914">
    <property type="entry name" value="UDG_fam_dom"/>
    <property type="match status" value="1"/>
</dbReference>
<dbReference type="CDD" id="cd10030">
    <property type="entry name" value="UDG-F4_TTUDGA_SPO1dp_like"/>
    <property type="match status" value="1"/>
</dbReference>
<dbReference type="RefSeq" id="WP_211785210.1">
    <property type="nucleotide sequence ID" value="NZ_CP047289.1"/>
</dbReference>
<dbReference type="Pfam" id="PF03167">
    <property type="entry name" value="UDG"/>
    <property type="match status" value="1"/>
</dbReference>
<gene>
    <name evidence="11" type="ORF">GR316_11395</name>
</gene>
<feature type="domain" description="Uracil-DNA glycosylase-like" evidence="10">
    <location>
        <begin position="305"/>
        <end position="465"/>
    </location>
</feature>
<dbReference type="Proteomes" id="UP000679284">
    <property type="component" value="Chromosome"/>
</dbReference>
<evidence type="ECO:0000256" key="4">
    <source>
        <dbReference type="ARBA" id="ARBA00022723"/>
    </source>
</evidence>
<dbReference type="KEGG" id="fap:GR316_11395"/>
<dbReference type="NCBIfam" id="TIGR03915">
    <property type="entry name" value="SAM_7_link_chp"/>
    <property type="match status" value="1"/>
</dbReference>
<dbReference type="GO" id="GO:0006281">
    <property type="term" value="P:DNA repair"/>
    <property type="evidence" value="ECO:0007669"/>
    <property type="project" value="UniProtKB-KW"/>
</dbReference>
<evidence type="ECO:0000313" key="11">
    <source>
        <dbReference type="EMBL" id="QUS36994.1"/>
    </source>
</evidence>
<keyword evidence="7" id="KW-0408">Iron</keyword>
<dbReference type="PANTHER" id="PTHR33693:SF9">
    <property type="entry name" value="TYPE-4 URACIL-DNA GLYCOSYLASE"/>
    <property type="match status" value="1"/>
</dbReference>
<dbReference type="SMART" id="SM00986">
    <property type="entry name" value="UDG"/>
    <property type="match status" value="1"/>
</dbReference>
<reference evidence="11" key="1">
    <citation type="submission" date="2020-01" db="EMBL/GenBank/DDBJ databases">
        <authorList>
            <person name="Yang Y."/>
            <person name="Kwon Y.M."/>
        </authorList>
    </citation>
    <scope>NUCLEOTIDE SEQUENCE</scope>
    <source>
        <strain evidence="11">PG104</strain>
    </source>
</reference>
<keyword evidence="8" id="KW-0411">Iron-sulfur</keyword>
<evidence type="ECO:0000256" key="1">
    <source>
        <dbReference type="ARBA" id="ARBA00006521"/>
    </source>
</evidence>
<evidence type="ECO:0000256" key="2">
    <source>
        <dbReference type="ARBA" id="ARBA00019403"/>
    </source>
</evidence>
<dbReference type="GO" id="GO:0051539">
    <property type="term" value="F:4 iron, 4 sulfur cluster binding"/>
    <property type="evidence" value="ECO:0007669"/>
    <property type="project" value="UniProtKB-KW"/>
</dbReference>
<dbReference type="InterPro" id="IPR036895">
    <property type="entry name" value="Uracil-DNA_glycosylase-like_sf"/>
</dbReference>
<evidence type="ECO:0000256" key="3">
    <source>
        <dbReference type="ARBA" id="ARBA00022485"/>
    </source>
</evidence>
<evidence type="ECO:0000256" key="6">
    <source>
        <dbReference type="ARBA" id="ARBA00022801"/>
    </source>
</evidence>
<keyword evidence="3" id="KW-0004">4Fe-4S</keyword>
<dbReference type="SMART" id="SM00987">
    <property type="entry name" value="UreE_C"/>
    <property type="match status" value="1"/>
</dbReference>
<evidence type="ECO:0000256" key="8">
    <source>
        <dbReference type="ARBA" id="ARBA00023014"/>
    </source>
</evidence>
<dbReference type="GO" id="GO:0097506">
    <property type="term" value="F:deaminated base DNA N-glycosylase activity"/>
    <property type="evidence" value="ECO:0007669"/>
    <property type="project" value="UniProtKB-ARBA"/>
</dbReference>
<dbReference type="InterPro" id="IPR005122">
    <property type="entry name" value="Uracil-DNA_glycosylase-like"/>
</dbReference>
<organism evidence="11 12">
    <name type="scientific">Falsirhodobacter algicola</name>
    <dbReference type="NCBI Taxonomy" id="2692330"/>
    <lineage>
        <taxon>Bacteria</taxon>
        <taxon>Pseudomonadati</taxon>
        <taxon>Pseudomonadota</taxon>
        <taxon>Alphaproteobacteria</taxon>
        <taxon>Rhodobacterales</taxon>
        <taxon>Paracoccaceae</taxon>
        <taxon>Falsirhodobacter</taxon>
    </lineage>
</organism>
<dbReference type="InterPro" id="IPR051536">
    <property type="entry name" value="UDG_Type-4/5"/>
</dbReference>
<evidence type="ECO:0000256" key="9">
    <source>
        <dbReference type="ARBA" id="ARBA00023204"/>
    </source>
</evidence>
<dbReference type="EMBL" id="CP047289">
    <property type="protein sequence ID" value="QUS36994.1"/>
    <property type="molecule type" value="Genomic_DNA"/>
</dbReference>
<keyword evidence="6" id="KW-0378">Hydrolase</keyword>
<keyword evidence="5" id="KW-0227">DNA damage</keyword>
<sequence length="471" mass="51818">MMRIALPVIGTVAAWRGHVRRLAAEGVAPEAVRWSVGAETPDLLDPDHPPVPPQRLTIARDALREIETALCHRDPERFARAHALVLRLNDGLVWGDRTDTAMRRLLEQAKAVRRDIHKMHAFVRFREVPSDGPRRAFAAWFEPDHRIVEAGTPFFADRFGDMDWVIATPEVTARFDGTLRFEETGAAAPPPPDATEDLWRTYYASIFNPARVMVKAMQSEMPKKYWKNLPEADLIPDLIRGADARVRAMAAREAAEAPARRLAAARTMAMPERPTPEAGTLEALGAAAAVCTRCPLYGPATQTVFGEGPHDAPIVIVGEQPGDHEDLAGRPFVGPAGRVFDEEAAAAGLDRSRVYVTNAVKHFKFAPRGKRRIHQRPDTGEVRACTPWLDGELDLIRPKLIVAMGATALQALTGKGEGILKRRSTIETGRAGLPVLITVHPSYLLRLPDPALAAAERARFREDLAQAAGWL</sequence>
<dbReference type="InterPro" id="IPR025404">
    <property type="entry name" value="DUF4130"/>
</dbReference>
<evidence type="ECO:0000256" key="7">
    <source>
        <dbReference type="ARBA" id="ARBA00023004"/>
    </source>
</evidence>
<dbReference type="InterPro" id="IPR005273">
    <property type="entry name" value="Ura-DNA_glyco_family4"/>
</dbReference>
<dbReference type="InterPro" id="IPR023875">
    <property type="entry name" value="DNA_repair_put"/>
</dbReference>
<proteinExistence type="inferred from homology"/>
<dbReference type="AlphaFoldDB" id="A0A8J8MV30"/>
<dbReference type="SUPFAM" id="SSF52141">
    <property type="entry name" value="Uracil-DNA glycosylase-like"/>
    <property type="match status" value="1"/>
</dbReference>
<evidence type="ECO:0000313" key="12">
    <source>
        <dbReference type="Proteomes" id="UP000679284"/>
    </source>
</evidence>
<dbReference type="Gene3D" id="3.40.470.10">
    <property type="entry name" value="Uracil-DNA glycosylase-like domain"/>
    <property type="match status" value="1"/>
</dbReference>
<protein>
    <recommendedName>
        <fullName evidence="2">Type-4 uracil-DNA glycosylase</fullName>
    </recommendedName>
</protein>
<keyword evidence="12" id="KW-1185">Reference proteome</keyword>